<sequence>MIFVIFKQPVFVIFKQQQQHGQDAIKERRRDGNDSKYQILKGASQERERRKQGSEHGKQRSEHGKQRSEHGKQRSEHEKQKRQSQEIRHDKKIVKKTESKNVREFCYALPARLKIGLFCCPGRASPGDPIHIASPQLSVENAVSEVVAQGQVPPYHRAEQGS</sequence>
<dbReference type="Proteomes" id="UP000887575">
    <property type="component" value="Unassembled WGS sequence"/>
</dbReference>
<dbReference type="AlphaFoldDB" id="A0AAF3EL15"/>
<protein>
    <submittedName>
        <fullName evidence="3">Uncharacterized protein</fullName>
    </submittedName>
</protein>
<reference evidence="3" key="1">
    <citation type="submission" date="2024-02" db="UniProtKB">
        <authorList>
            <consortium name="WormBaseParasite"/>
        </authorList>
    </citation>
    <scope>IDENTIFICATION</scope>
</reference>
<dbReference type="WBParaSite" id="MBELARI_LOCUS14729">
    <property type="protein sequence ID" value="MBELARI_LOCUS14729"/>
    <property type="gene ID" value="MBELARI_LOCUS14729"/>
</dbReference>
<evidence type="ECO:0000256" key="1">
    <source>
        <dbReference type="SAM" id="MobiDB-lite"/>
    </source>
</evidence>
<accession>A0AAF3EL15</accession>
<proteinExistence type="predicted"/>
<name>A0AAF3EL15_9BILA</name>
<feature type="compositionally biased region" description="Basic and acidic residues" evidence="1">
    <location>
        <begin position="23"/>
        <end position="34"/>
    </location>
</feature>
<feature type="region of interest" description="Disordered" evidence="1">
    <location>
        <begin position="17"/>
        <end position="95"/>
    </location>
</feature>
<organism evidence="2 3">
    <name type="scientific">Mesorhabditis belari</name>
    <dbReference type="NCBI Taxonomy" id="2138241"/>
    <lineage>
        <taxon>Eukaryota</taxon>
        <taxon>Metazoa</taxon>
        <taxon>Ecdysozoa</taxon>
        <taxon>Nematoda</taxon>
        <taxon>Chromadorea</taxon>
        <taxon>Rhabditida</taxon>
        <taxon>Rhabditina</taxon>
        <taxon>Rhabditomorpha</taxon>
        <taxon>Rhabditoidea</taxon>
        <taxon>Rhabditidae</taxon>
        <taxon>Mesorhabditinae</taxon>
        <taxon>Mesorhabditis</taxon>
    </lineage>
</organism>
<keyword evidence="2" id="KW-1185">Reference proteome</keyword>
<evidence type="ECO:0000313" key="2">
    <source>
        <dbReference type="Proteomes" id="UP000887575"/>
    </source>
</evidence>
<evidence type="ECO:0000313" key="3">
    <source>
        <dbReference type="WBParaSite" id="MBELARI_LOCUS14729"/>
    </source>
</evidence>
<feature type="compositionally biased region" description="Basic and acidic residues" evidence="1">
    <location>
        <begin position="44"/>
        <end position="95"/>
    </location>
</feature>